<dbReference type="RefSeq" id="WP_347133442.1">
    <property type="nucleotide sequence ID" value="NZ_JABFYL010000042.1"/>
</dbReference>
<evidence type="ECO:0000256" key="1">
    <source>
        <dbReference type="ARBA" id="ARBA00022679"/>
    </source>
</evidence>
<dbReference type="PROSITE" id="PS51186">
    <property type="entry name" value="GNAT"/>
    <property type="match status" value="1"/>
</dbReference>
<gene>
    <name evidence="4" type="ORF">HLY00_3334</name>
</gene>
<protein>
    <submittedName>
        <fullName evidence="4">Putative N-acetyltransferase</fullName>
    </submittedName>
</protein>
<dbReference type="Gene3D" id="3.40.630.30">
    <property type="match status" value="1"/>
</dbReference>
<accession>A0A850PPJ0</accession>
<keyword evidence="1 4" id="KW-0808">Transferase</keyword>
<proteinExistence type="predicted"/>
<dbReference type="AlphaFoldDB" id="A0A850PPJ0"/>
<dbReference type="PANTHER" id="PTHR43877">
    <property type="entry name" value="AMINOALKYLPHOSPHONATE N-ACETYLTRANSFERASE-RELATED-RELATED"/>
    <property type="match status" value="1"/>
</dbReference>
<reference evidence="4 5" key="1">
    <citation type="submission" date="2020-05" db="EMBL/GenBank/DDBJ databases">
        <title>Draft genome sequence of Mycobacterium hippocampi DL, isolated from European seabass, Dicentrarchus labrax, reared in fish farms.</title>
        <authorList>
            <person name="Stathopoulou P."/>
            <person name="Asimakis E."/>
            <person name="Tzokas K."/>
            <person name="Batargias C."/>
            <person name="Tsiamis G."/>
        </authorList>
    </citation>
    <scope>NUCLEOTIDE SEQUENCE [LARGE SCALE GENOMIC DNA]</scope>
    <source>
        <strain evidence="4 5">DL</strain>
    </source>
</reference>
<evidence type="ECO:0000259" key="3">
    <source>
        <dbReference type="PROSITE" id="PS51186"/>
    </source>
</evidence>
<evidence type="ECO:0000313" key="5">
    <source>
        <dbReference type="Proteomes" id="UP000570517"/>
    </source>
</evidence>
<evidence type="ECO:0000313" key="4">
    <source>
        <dbReference type="EMBL" id="NVN52239.1"/>
    </source>
</evidence>
<dbReference type="Proteomes" id="UP000570517">
    <property type="component" value="Unassembled WGS sequence"/>
</dbReference>
<keyword evidence="5" id="KW-1185">Reference proteome</keyword>
<dbReference type="EMBL" id="JABFYL010000042">
    <property type="protein sequence ID" value="NVN52239.1"/>
    <property type="molecule type" value="Genomic_DNA"/>
</dbReference>
<comment type="caution">
    <text evidence="4">The sequence shown here is derived from an EMBL/GenBank/DDBJ whole genome shotgun (WGS) entry which is preliminary data.</text>
</comment>
<evidence type="ECO:0000256" key="2">
    <source>
        <dbReference type="ARBA" id="ARBA00023315"/>
    </source>
</evidence>
<dbReference type="SUPFAM" id="SSF55729">
    <property type="entry name" value="Acyl-CoA N-acyltransferases (Nat)"/>
    <property type="match status" value="1"/>
</dbReference>
<dbReference type="Pfam" id="PF00583">
    <property type="entry name" value="Acetyltransf_1"/>
    <property type="match status" value="1"/>
</dbReference>
<feature type="domain" description="N-acetyltransferase" evidence="3">
    <location>
        <begin position="12"/>
        <end position="185"/>
    </location>
</feature>
<dbReference type="CDD" id="cd04301">
    <property type="entry name" value="NAT_SF"/>
    <property type="match status" value="1"/>
</dbReference>
<organism evidence="4 5">
    <name type="scientific">Mycolicibacterium hippocampi</name>
    <dbReference type="NCBI Taxonomy" id="659824"/>
    <lineage>
        <taxon>Bacteria</taxon>
        <taxon>Bacillati</taxon>
        <taxon>Actinomycetota</taxon>
        <taxon>Actinomycetes</taxon>
        <taxon>Mycobacteriales</taxon>
        <taxon>Mycobacteriaceae</taxon>
        <taxon>Mycolicibacterium</taxon>
    </lineage>
</organism>
<keyword evidence="2" id="KW-0012">Acyltransferase</keyword>
<sequence length="185" mass="19945">MEPFLTQPEFRPQVDTASPARLAELAEVAARTFPLACPPSATPVDVAAFVNDNLTAARFAEYLADPERAVLTATEGGRIIGYAMLIRGLPDDADVRKAVTAHPAVELSKMYVLPEGHGAGVSAALMSAALQHATELDAACVWLGVNQQNQRAQRFYAKHGFVITGTKTFRLGTHIEQDYVLVRPS</sequence>
<dbReference type="InterPro" id="IPR050832">
    <property type="entry name" value="Bact_Acetyltransf"/>
</dbReference>
<name>A0A850PPJ0_9MYCO</name>
<dbReference type="GO" id="GO:0016747">
    <property type="term" value="F:acyltransferase activity, transferring groups other than amino-acyl groups"/>
    <property type="evidence" value="ECO:0007669"/>
    <property type="project" value="InterPro"/>
</dbReference>
<dbReference type="InterPro" id="IPR000182">
    <property type="entry name" value="GNAT_dom"/>
</dbReference>
<dbReference type="InterPro" id="IPR016181">
    <property type="entry name" value="Acyl_CoA_acyltransferase"/>
</dbReference>